<name>A0ABD5R131_9EURY</name>
<accession>A0ABD5R131</accession>
<reference evidence="1 2" key="1">
    <citation type="journal article" date="2019" name="Int. J. Syst. Evol. Microbiol.">
        <title>The Global Catalogue of Microorganisms (GCM) 10K type strain sequencing project: providing services to taxonomists for standard genome sequencing and annotation.</title>
        <authorList>
            <consortium name="The Broad Institute Genomics Platform"/>
            <consortium name="The Broad Institute Genome Sequencing Center for Infectious Disease"/>
            <person name="Wu L."/>
            <person name="Ma J."/>
        </authorList>
    </citation>
    <scope>NUCLEOTIDE SEQUENCE [LARGE SCALE GENOMIC DNA]</scope>
    <source>
        <strain evidence="1 2">CGMCC 1.12124</strain>
    </source>
</reference>
<evidence type="ECO:0000313" key="2">
    <source>
        <dbReference type="Proteomes" id="UP001596118"/>
    </source>
</evidence>
<gene>
    <name evidence="1" type="ORF">ACFPM1_07865</name>
</gene>
<dbReference type="RefSeq" id="WP_256411077.1">
    <property type="nucleotide sequence ID" value="NZ_JANHDM010000003.1"/>
</dbReference>
<dbReference type="EMBL" id="JBHSKY010000007">
    <property type="protein sequence ID" value="MFC5278670.1"/>
    <property type="molecule type" value="Genomic_DNA"/>
</dbReference>
<dbReference type="AlphaFoldDB" id="A0ABD5R131"/>
<protein>
    <recommendedName>
        <fullName evidence="3">Rubrerythrin</fullName>
    </recommendedName>
</protein>
<proteinExistence type="predicted"/>
<organism evidence="1 2">
    <name type="scientific">Halorubrum rubrum</name>
    <dbReference type="NCBI Taxonomy" id="1126240"/>
    <lineage>
        <taxon>Archaea</taxon>
        <taxon>Methanobacteriati</taxon>
        <taxon>Methanobacteriota</taxon>
        <taxon>Stenosarchaea group</taxon>
        <taxon>Halobacteria</taxon>
        <taxon>Halobacteriales</taxon>
        <taxon>Haloferacaceae</taxon>
        <taxon>Halorubrum</taxon>
    </lineage>
</organism>
<evidence type="ECO:0000313" key="1">
    <source>
        <dbReference type="EMBL" id="MFC5278670.1"/>
    </source>
</evidence>
<sequence length="155" mass="17309">MRDIIPAAEKRMNDIESDAADGFEATILENRMYEAIGQSDEVRQLVDVAERAYAVEEDKRYVRRARRAAFGAAEELNEQIDLVVDAAIAAECEAVIEDARDGWFDDHADDETIEAAFQEACSWLVEHERAARDAGIDVDGVVWDEDADEEVSADV</sequence>
<keyword evidence="2" id="KW-1185">Reference proteome</keyword>
<comment type="caution">
    <text evidence="1">The sequence shown here is derived from an EMBL/GenBank/DDBJ whole genome shotgun (WGS) entry which is preliminary data.</text>
</comment>
<dbReference type="Proteomes" id="UP001596118">
    <property type="component" value="Unassembled WGS sequence"/>
</dbReference>
<evidence type="ECO:0008006" key="3">
    <source>
        <dbReference type="Google" id="ProtNLM"/>
    </source>
</evidence>